<name>A0A921FRD1_9MICC</name>
<dbReference type="InterPro" id="IPR009937">
    <property type="entry name" value="Phage_holin_3_6"/>
</dbReference>
<feature type="transmembrane region" description="Helical" evidence="2">
    <location>
        <begin position="53"/>
        <end position="78"/>
    </location>
</feature>
<evidence type="ECO:0000313" key="3">
    <source>
        <dbReference type="EMBL" id="HJF15596.1"/>
    </source>
</evidence>
<dbReference type="AlphaFoldDB" id="A0A921FRD1"/>
<dbReference type="Proteomes" id="UP000703315">
    <property type="component" value="Unassembled WGS sequence"/>
</dbReference>
<comment type="caution">
    <text evidence="3">The sequence shown here is derived from an EMBL/GenBank/DDBJ whole genome shotgun (WGS) entry which is preliminary data.</text>
</comment>
<keyword evidence="2" id="KW-1133">Transmembrane helix</keyword>
<keyword evidence="2" id="KW-0812">Transmembrane</keyword>
<proteinExistence type="predicted"/>
<accession>A0A921FRD1</accession>
<dbReference type="EMBL" id="DYXC01000142">
    <property type="protein sequence ID" value="HJF15596.1"/>
    <property type="molecule type" value="Genomic_DNA"/>
</dbReference>
<reference evidence="3" key="1">
    <citation type="journal article" date="2021" name="PeerJ">
        <title>Extensive microbial diversity within the chicken gut microbiome revealed by metagenomics and culture.</title>
        <authorList>
            <person name="Gilroy R."/>
            <person name="Ravi A."/>
            <person name="Getino M."/>
            <person name="Pursley I."/>
            <person name="Horton D.L."/>
            <person name="Alikhan N.F."/>
            <person name="Baker D."/>
            <person name="Gharbi K."/>
            <person name="Hall N."/>
            <person name="Watson M."/>
            <person name="Adriaenssens E.M."/>
            <person name="Foster-Nyarko E."/>
            <person name="Jarju S."/>
            <person name="Secka A."/>
            <person name="Antonio M."/>
            <person name="Oren A."/>
            <person name="Chaudhuri R.R."/>
            <person name="La Ragione R."/>
            <person name="Hildebrand F."/>
            <person name="Pallen M.J."/>
        </authorList>
    </citation>
    <scope>NUCLEOTIDE SEQUENCE</scope>
    <source>
        <strain evidence="3">ChiHjej13B12-14962</strain>
    </source>
</reference>
<evidence type="ECO:0000256" key="1">
    <source>
        <dbReference type="SAM" id="MobiDB-lite"/>
    </source>
</evidence>
<evidence type="ECO:0000256" key="2">
    <source>
        <dbReference type="SAM" id="Phobius"/>
    </source>
</evidence>
<reference evidence="3" key="2">
    <citation type="submission" date="2021-09" db="EMBL/GenBank/DDBJ databases">
        <authorList>
            <person name="Gilroy R."/>
        </authorList>
    </citation>
    <scope>NUCLEOTIDE SEQUENCE</scope>
    <source>
        <strain evidence="3">ChiHjej13B12-14962</strain>
    </source>
</reference>
<keyword evidence="2" id="KW-0472">Membrane</keyword>
<sequence>MTTNGAPRVTTKTRMSSLLDLLATMFRLVPKQLSDNLTLLSGQLKSKGIRGGIGVGVAVSGLLFGTITFISLVVALIGAFMSEAPLWQTALWVALGAFVVMLILLVIGLLVIRSTFPLVSPDLVRGIKHDIGYVLKGNAFDPVEFDRLEAERRQQKLVEKQRRKELAKRAQQEQKKAVRRGEAADSLPQSEPTDAQLRHRMELRRRHLGDLRSGVDEKTDLRAQLNTFTRHASGKVPQEQVEHATSPLAPHHSAARAGEKVNDGVEFVKDRWQPLTVLGASVTTAAVLLRKLRRR</sequence>
<dbReference type="Pfam" id="PF07332">
    <property type="entry name" value="Phage_holin_3_6"/>
    <property type="match status" value="1"/>
</dbReference>
<feature type="compositionally biased region" description="Basic and acidic residues" evidence="1">
    <location>
        <begin position="166"/>
        <end position="183"/>
    </location>
</feature>
<gene>
    <name evidence="3" type="ORF">K8V32_12510</name>
</gene>
<feature type="region of interest" description="Disordered" evidence="1">
    <location>
        <begin position="166"/>
        <end position="196"/>
    </location>
</feature>
<feature type="transmembrane region" description="Helical" evidence="2">
    <location>
        <begin position="90"/>
        <end position="112"/>
    </location>
</feature>
<protein>
    <submittedName>
        <fullName evidence="3">Phage holin family protein</fullName>
    </submittedName>
</protein>
<dbReference type="RefSeq" id="WP_303907983.1">
    <property type="nucleotide sequence ID" value="NZ_DYXC01000142.1"/>
</dbReference>
<organism evidence="3 4">
    <name type="scientific">Enteractinococcus helveticum</name>
    <dbReference type="NCBI Taxonomy" id="1837282"/>
    <lineage>
        <taxon>Bacteria</taxon>
        <taxon>Bacillati</taxon>
        <taxon>Actinomycetota</taxon>
        <taxon>Actinomycetes</taxon>
        <taxon>Micrococcales</taxon>
        <taxon>Micrococcaceae</taxon>
    </lineage>
</organism>
<evidence type="ECO:0000313" key="4">
    <source>
        <dbReference type="Proteomes" id="UP000703315"/>
    </source>
</evidence>